<keyword evidence="1" id="KW-0808">Transferase</keyword>
<reference evidence="4" key="1">
    <citation type="submission" date="2020-10" db="EMBL/GenBank/DDBJ databases">
        <title>Genome sequence of the unusual species of purple photosynthetic bacteria, Phaeovibrio sulfidiphilus DSM 23193, type strain.</title>
        <authorList>
            <person name="Kyndt J.A."/>
            <person name="Meyer T.E."/>
        </authorList>
    </citation>
    <scope>NUCLEOTIDE SEQUENCE</scope>
    <source>
        <strain evidence="4">DSM 23193</strain>
    </source>
</reference>
<dbReference type="Gene3D" id="3.40.367.20">
    <property type="match status" value="1"/>
</dbReference>
<protein>
    <submittedName>
        <fullName evidence="4">Glucokinase</fullName>
    </submittedName>
</protein>
<dbReference type="RefSeq" id="WP_192533092.1">
    <property type="nucleotide sequence ID" value="NZ_JACZHT010000001.1"/>
</dbReference>
<dbReference type="InterPro" id="IPR050201">
    <property type="entry name" value="Bacterial_glucokinase"/>
</dbReference>
<name>A0A8J6YUY5_9PROT</name>
<evidence type="ECO:0000256" key="2">
    <source>
        <dbReference type="ARBA" id="ARBA00022777"/>
    </source>
</evidence>
<evidence type="ECO:0000313" key="4">
    <source>
        <dbReference type="EMBL" id="MBE1236222.1"/>
    </source>
</evidence>
<dbReference type="InterPro" id="IPR043129">
    <property type="entry name" value="ATPase_NBD"/>
</dbReference>
<dbReference type="CDD" id="cd24008">
    <property type="entry name" value="ASKHA_NBD_GLK"/>
    <property type="match status" value="1"/>
</dbReference>
<evidence type="ECO:0000313" key="5">
    <source>
        <dbReference type="Proteomes" id="UP000631034"/>
    </source>
</evidence>
<dbReference type="Proteomes" id="UP000631034">
    <property type="component" value="Unassembled WGS sequence"/>
</dbReference>
<gene>
    <name evidence="4" type="ORF">IHV25_00935</name>
</gene>
<organism evidence="4 5">
    <name type="scientific">Phaeovibrio sulfidiphilus</name>
    <dbReference type="NCBI Taxonomy" id="1220600"/>
    <lineage>
        <taxon>Bacteria</taxon>
        <taxon>Pseudomonadati</taxon>
        <taxon>Pseudomonadota</taxon>
        <taxon>Alphaproteobacteria</taxon>
        <taxon>Rhodospirillales</taxon>
        <taxon>Rhodospirillaceae</taxon>
        <taxon>Phaeovibrio</taxon>
    </lineage>
</organism>
<dbReference type="Gene3D" id="3.30.420.40">
    <property type="match status" value="1"/>
</dbReference>
<dbReference type="GO" id="GO:0004340">
    <property type="term" value="F:glucokinase activity"/>
    <property type="evidence" value="ECO:0007669"/>
    <property type="project" value="InterPro"/>
</dbReference>
<evidence type="ECO:0000256" key="3">
    <source>
        <dbReference type="RuleBase" id="RU004046"/>
    </source>
</evidence>
<dbReference type="InterPro" id="IPR003836">
    <property type="entry name" value="Glucokinase"/>
</dbReference>
<comment type="similarity">
    <text evidence="3">Belongs to the bacterial glucokinase family.</text>
</comment>
<dbReference type="Pfam" id="PF02685">
    <property type="entry name" value="Glucokinase"/>
    <property type="match status" value="1"/>
</dbReference>
<evidence type="ECO:0000256" key="1">
    <source>
        <dbReference type="ARBA" id="ARBA00022679"/>
    </source>
</evidence>
<proteinExistence type="inferred from homology"/>
<dbReference type="GO" id="GO:0006096">
    <property type="term" value="P:glycolytic process"/>
    <property type="evidence" value="ECO:0007669"/>
    <property type="project" value="InterPro"/>
</dbReference>
<dbReference type="AlphaFoldDB" id="A0A8J6YUY5"/>
<dbReference type="GO" id="GO:0005829">
    <property type="term" value="C:cytosol"/>
    <property type="evidence" value="ECO:0007669"/>
    <property type="project" value="TreeGrafter"/>
</dbReference>
<keyword evidence="2" id="KW-0418">Kinase</keyword>
<dbReference type="GO" id="GO:0005536">
    <property type="term" value="F:D-glucose binding"/>
    <property type="evidence" value="ECO:0007669"/>
    <property type="project" value="InterPro"/>
</dbReference>
<comment type="caution">
    <text evidence="4">The sequence shown here is derived from an EMBL/GenBank/DDBJ whole genome shotgun (WGS) entry which is preliminary data.</text>
</comment>
<dbReference type="PANTHER" id="PTHR47690:SF1">
    <property type="entry name" value="GLUCOKINASE"/>
    <property type="match status" value="1"/>
</dbReference>
<accession>A0A8J6YUY5</accession>
<sequence length="329" mass="34013">MAGLIADIGATNARFALTTPEGGWTHRRVYSCADFSAFADAIRAYYRDVLPPGAPAPTAAAVALPGPVVGDTIHLTNLGHWTFSIRDMAAEFGFEPFLVVNDFQANALAVRHLGADDCLDLGGGAPKSGAPIAVIGPGTGLGVSLLLPSGETVATEGGHVTLPVTTAREVRVAQALAGRFGHAAAERAVSGPGLVNLAHAVREIDGLAPVPDETPQQVMTDGLAGTCPVRAEAVSLFHAFLGAVCGNLVLTTGALGGLWLMGGILPRNPQALAGSLFPERYAAKGRFRPYLEGVPRRLVTHPHPAFVGLGRLLEAARQGTPLPRKQAGQ</sequence>
<dbReference type="PANTHER" id="PTHR47690">
    <property type="entry name" value="GLUCOKINASE"/>
    <property type="match status" value="1"/>
</dbReference>
<dbReference type="SUPFAM" id="SSF53067">
    <property type="entry name" value="Actin-like ATPase domain"/>
    <property type="match status" value="1"/>
</dbReference>
<dbReference type="EMBL" id="JACZHT010000001">
    <property type="protein sequence ID" value="MBE1236222.1"/>
    <property type="molecule type" value="Genomic_DNA"/>
</dbReference>
<keyword evidence="5" id="KW-1185">Reference proteome</keyword>
<dbReference type="GO" id="GO:0005524">
    <property type="term" value="F:ATP binding"/>
    <property type="evidence" value="ECO:0007669"/>
    <property type="project" value="InterPro"/>
</dbReference>